<proteinExistence type="predicted"/>
<dbReference type="GeneID" id="92033131"/>
<dbReference type="Proteomes" id="UP001360953">
    <property type="component" value="Unassembled WGS sequence"/>
</dbReference>
<evidence type="ECO:0000259" key="2">
    <source>
        <dbReference type="PROSITE" id="PS50405"/>
    </source>
</evidence>
<dbReference type="PANTHER" id="PTHR44051:SF6">
    <property type="entry name" value="GLUTATHIONE S-TRANSFERASE II"/>
    <property type="match status" value="1"/>
</dbReference>
<dbReference type="Gene3D" id="1.20.1050.10">
    <property type="match status" value="1"/>
</dbReference>
<protein>
    <submittedName>
        <fullName evidence="3">Glutathione S-transferase</fullName>
    </submittedName>
</protein>
<name>A0ABR1LPD9_9PEZI</name>
<dbReference type="InterPro" id="IPR004046">
    <property type="entry name" value="GST_C"/>
</dbReference>
<evidence type="ECO:0000256" key="1">
    <source>
        <dbReference type="SAM" id="MobiDB-lite"/>
    </source>
</evidence>
<accession>A0ABR1LPD9</accession>
<dbReference type="EMBL" id="JBBPEH010000006">
    <property type="protein sequence ID" value="KAK7537042.1"/>
    <property type="molecule type" value="Genomic_DNA"/>
</dbReference>
<dbReference type="SUPFAM" id="SSF47616">
    <property type="entry name" value="GST C-terminal domain-like"/>
    <property type="match status" value="1"/>
</dbReference>
<dbReference type="Gene3D" id="3.40.30.10">
    <property type="entry name" value="Glutaredoxin"/>
    <property type="match status" value="1"/>
</dbReference>
<dbReference type="InterPro" id="IPR010987">
    <property type="entry name" value="Glutathione-S-Trfase_C-like"/>
</dbReference>
<dbReference type="Pfam" id="PF00043">
    <property type="entry name" value="GST_C"/>
    <property type="match status" value="1"/>
</dbReference>
<feature type="domain" description="GST C-terminal" evidence="2">
    <location>
        <begin position="165"/>
        <end position="295"/>
    </location>
</feature>
<organism evidence="3 4">
    <name type="scientific">Phyllosticta citribraziliensis</name>
    <dbReference type="NCBI Taxonomy" id="989973"/>
    <lineage>
        <taxon>Eukaryota</taxon>
        <taxon>Fungi</taxon>
        <taxon>Dikarya</taxon>
        <taxon>Ascomycota</taxon>
        <taxon>Pezizomycotina</taxon>
        <taxon>Dothideomycetes</taxon>
        <taxon>Dothideomycetes incertae sedis</taxon>
        <taxon>Botryosphaeriales</taxon>
        <taxon>Phyllostictaceae</taxon>
        <taxon>Phyllosticta</taxon>
    </lineage>
</organism>
<comment type="caution">
    <text evidence="3">The sequence shown here is derived from an EMBL/GenBank/DDBJ whole genome shotgun (WGS) entry which is preliminary data.</text>
</comment>
<evidence type="ECO:0000313" key="3">
    <source>
        <dbReference type="EMBL" id="KAK7537042.1"/>
    </source>
</evidence>
<feature type="region of interest" description="Disordered" evidence="1">
    <location>
        <begin position="326"/>
        <end position="345"/>
    </location>
</feature>
<dbReference type="PANTHER" id="PTHR44051">
    <property type="entry name" value="GLUTATHIONE S-TRANSFERASE-RELATED"/>
    <property type="match status" value="1"/>
</dbReference>
<keyword evidence="4" id="KW-1185">Reference proteome</keyword>
<gene>
    <name evidence="3" type="ORF">J3D65DRAFT_624196</name>
</gene>
<sequence>MFSRTLPRLLGPAQRLCSTPEALVSTRSMRKHLDLKWDTPRIQQVPMLLEELKEIHGLPGMVKIIEGVMPEVRSRLQTATPSDSREKHDAKQARKQLERLKQDESDPEKYFRIFVTQISSRSAVQREILALGRGLSVPHAQLQHDNLLACVQHLFDSDNYLSFDSAPERAKTETWLAWEYLHLGKMQGNAMEFYRQKSPLEAVSMKDPVKETESLYRVLDRALGEERSYLVGGGGGKFSVADIAVFGWVNVAYHSGINLERFPNIKTWWKRILERPAIQYALERTKIRAKYNTGFLEAMERTPQFREQEESLREGMREALRKAKKAARLQSAKSQYGREQSMGPS</sequence>
<dbReference type="RefSeq" id="XP_066655193.1">
    <property type="nucleotide sequence ID" value="XM_066800225.1"/>
</dbReference>
<dbReference type="PROSITE" id="PS50405">
    <property type="entry name" value="GST_CTER"/>
    <property type="match status" value="1"/>
</dbReference>
<evidence type="ECO:0000313" key="4">
    <source>
        <dbReference type="Proteomes" id="UP001360953"/>
    </source>
</evidence>
<dbReference type="InterPro" id="IPR036282">
    <property type="entry name" value="Glutathione-S-Trfase_C_sf"/>
</dbReference>
<reference evidence="3 4" key="1">
    <citation type="submission" date="2024-04" db="EMBL/GenBank/DDBJ databases">
        <title>Phyllosticta paracitricarpa is synonymous to the EU quarantine fungus P. citricarpa based on phylogenomic analyses.</title>
        <authorList>
            <consortium name="Lawrence Berkeley National Laboratory"/>
            <person name="Van ingen-buijs V.A."/>
            <person name="Van westerhoven A.C."/>
            <person name="Haridas S."/>
            <person name="Skiadas P."/>
            <person name="Martin F."/>
            <person name="Groenewald J.Z."/>
            <person name="Crous P.W."/>
            <person name="Seidl M.F."/>
        </authorList>
    </citation>
    <scope>NUCLEOTIDE SEQUENCE [LARGE SCALE GENOMIC DNA]</scope>
    <source>
        <strain evidence="3 4">CPC 17464</strain>
    </source>
</reference>